<organism evidence="1 2">
    <name type="scientific">Mesorhizobium australicum</name>
    <dbReference type="NCBI Taxonomy" id="536018"/>
    <lineage>
        <taxon>Bacteria</taxon>
        <taxon>Pseudomonadati</taxon>
        <taxon>Pseudomonadota</taxon>
        <taxon>Alphaproteobacteria</taxon>
        <taxon>Hyphomicrobiales</taxon>
        <taxon>Phyllobacteriaceae</taxon>
        <taxon>Mesorhizobium</taxon>
    </lineage>
</organism>
<sequence length="79" mass="8172">MEAVGSTSPRNRGLAMGIYTAFLDVAMALGSPALGWVADRAGLSVVFVISAGVTFCTTAIALHLASTRIEATADGYPRR</sequence>
<accession>A0ACC6T554</accession>
<evidence type="ECO:0000313" key="1">
    <source>
        <dbReference type="EMBL" id="MER9287018.1"/>
    </source>
</evidence>
<proteinExistence type="predicted"/>
<comment type="caution">
    <text evidence="1">The sequence shown here is derived from an EMBL/GenBank/DDBJ whole genome shotgun (WGS) entry which is preliminary data.</text>
</comment>
<gene>
    <name evidence="1" type="ORF">NKI81_24185</name>
</gene>
<evidence type="ECO:0000313" key="2">
    <source>
        <dbReference type="Proteomes" id="UP001480082"/>
    </source>
</evidence>
<dbReference type="Proteomes" id="UP001480082">
    <property type="component" value="Unassembled WGS sequence"/>
</dbReference>
<name>A0ACC6T554_9HYPH</name>
<dbReference type="EMBL" id="JAMYRI010000017">
    <property type="protein sequence ID" value="MER9287018.1"/>
    <property type="molecule type" value="Genomic_DNA"/>
</dbReference>
<protein>
    <submittedName>
        <fullName evidence="1">MFS transporter</fullName>
    </submittedName>
</protein>
<keyword evidence="2" id="KW-1185">Reference proteome</keyword>
<reference evidence="1 2" key="1">
    <citation type="journal article" date="2024" name="Proc. Natl. Acad. Sci. U.S.A.">
        <title>The evolutionary genomics of adaptation to stress in wild rhizobium bacteria.</title>
        <authorList>
            <person name="Kehlet-Delgado H."/>
            <person name="Montoya A.P."/>
            <person name="Jensen K.T."/>
            <person name="Wendlandt C.E."/>
            <person name="Dexheimer C."/>
            <person name="Roberts M."/>
            <person name="Torres Martinez L."/>
            <person name="Friesen M.L."/>
            <person name="Griffitts J.S."/>
            <person name="Porter S.S."/>
        </authorList>
    </citation>
    <scope>NUCLEOTIDE SEQUENCE [LARGE SCALE GENOMIC DNA]</scope>
    <source>
        <strain evidence="1 2">M0468</strain>
    </source>
</reference>